<keyword evidence="1" id="KW-0732">Signal</keyword>
<evidence type="ECO:0000313" key="3">
    <source>
        <dbReference type="Proteomes" id="UP000321532"/>
    </source>
</evidence>
<feature type="chain" id="PRO_5021961045" description="Neutral/alkaline non-lysosomal ceramidase N-terminal domain-containing protein" evidence="1">
    <location>
        <begin position="22"/>
        <end position="646"/>
    </location>
</feature>
<accession>A0A512AYH8</accession>
<comment type="caution">
    <text evidence="2">The sequence shown here is derived from an EMBL/GenBank/DDBJ whole genome shotgun (WGS) entry which is preliminary data.</text>
</comment>
<organism evidence="2 3">
    <name type="scientific">Adhaeribacter aerolatus</name>
    <dbReference type="NCBI Taxonomy" id="670289"/>
    <lineage>
        <taxon>Bacteria</taxon>
        <taxon>Pseudomonadati</taxon>
        <taxon>Bacteroidota</taxon>
        <taxon>Cytophagia</taxon>
        <taxon>Cytophagales</taxon>
        <taxon>Hymenobacteraceae</taxon>
        <taxon>Adhaeribacter</taxon>
    </lineage>
</organism>
<name>A0A512AYH8_9BACT</name>
<sequence length="646" mass="71785">MNTKRFKLLVCLFLFSSQVFGQQNFLAGLARQSLQPGKESFSLALAGYGAPRDGRFTLDWEQKANLAPGSVLTGTDAVFLAISAKDILQQAPVNRFPLQWTTIGRARAAKSLTGDNDNLYLLNTVGNKIYHKSSSGKKWEKAGAALALKEIVLAGNNLFGLGTDGSFKKAVPDEKKLQWQTVTHLPGAVSFVVHRQSIYAATGTDTLYRYNLNQVPGRWIKAGYYNQVIQNVKVQKLLVANDKLYSLDEKGNLYEATKIYGDKPDELFATALAIKQVNQTVVLLGVDLCGFDDSMVKEIKAELTRKRGLPAAAVLINASHTHFAPVTQLWATWGPQNQVPDSSYLNLVVKPAILKAAEKALDNLAPADIYFGRGKTAIGRNRSNKNLETPYDDDVDVLKVESKDGKNNYVLVLAGCHPVFVKPGRQNYTISSNYPGYMRDMLERSQKNTTALFIQGCAGDINPRDNQPDVTGHKLAQDAMQVLNHKMTFLQGGISFYMDTLQAPATPWSREKIVAFRQENLKEPGNIDMEKNVRWADLMLQKLDKGTMPNHMPVYIQTINIGNWKMVGLSREVVTEYSLGIKAIWPDKLVSVAGYCNDVASYLPVERHIRTGVYEGYNSFLWYGQPSAFPENILDLVLDKVRAGNY</sequence>
<dbReference type="InterPro" id="IPR015943">
    <property type="entry name" value="WD40/YVTN_repeat-like_dom_sf"/>
</dbReference>
<evidence type="ECO:0008006" key="4">
    <source>
        <dbReference type="Google" id="ProtNLM"/>
    </source>
</evidence>
<dbReference type="Proteomes" id="UP000321532">
    <property type="component" value="Unassembled WGS sequence"/>
</dbReference>
<proteinExistence type="predicted"/>
<dbReference type="SUPFAM" id="SSF63825">
    <property type="entry name" value="YWTD domain"/>
    <property type="match status" value="1"/>
</dbReference>
<keyword evidence="3" id="KW-1185">Reference proteome</keyword>
<reference evidence="2 3" key="1">
    <citation type="submission" date="2019-07" db="EMBL/GenBank/DDBJ databases">
        <title>Whole genome shotgun sequence of Adhaeribacter aerolatus NBRC 106133.</title>
        <authorList>
            <person name="Hosoyama A."/>
            <person name="Uohara A."/>
            <person name="Ohji S."/>
            <person name="Ichikawa N."/>
        </authorList>
    </citation>
    <scope>NUCLEOTIDE SEQUENCE [LARGE SCALE GENOMIC DNA]</scope>
    <source>
        <strain evidence="2 3">NBRC 106133</strain>
    </source>
</reference>
<dbReference type="Gene3D" id="2.130.10.10">
    <property type="entry name" value="YVTN repeat-like/Quinoprotein amine dehydrogenase"/>
    <property type="match status" value="1"/>
</dbReference>
<gene>
    <name evidence="2" type="ORF">AAE02nite_24320</name>
</gene>
<dbReference type="EMBL" id="BJYS01000017">
    <property type="protein sequence ID" value="GEO04768.1"/>
    <property type="molecule type" value="Genomic_DNA"/>
</dbReference>
<dbReference type="RefSeq" id="WP_146898031.1">
    <property type="nucleotide sequence ID" value="NZ_BJYS01000017.1"/>
</dbReference>
<feature type="signal peptide" evidence="1">
    <location>
        <begin position="1"/>
        <end position="21"/>
    </location>
</feature>
<dbReference type="OrthoDB" id="622735at2"/>
<evidence type="ECO:0000313" key="2">
    <source>
        <dbReference type="EMBL" id="GEO04768.1"/>
    </source>
</evidence>
<dbReference type="AlphaFoldDB" id="A0A512AYH8"/>
<evidence type="ECO:0000256" key="1">
    <source>
        <dbReference type="SAM" id="SignalP"/>
    </source>
</evidence>
<protein>
    <recommendedName>
        <fullName evidence="4">Neutral/alkaline non-lysosomal ceramidase N-terminal domain-containing protein</fullName>
    </recommendedName>
</protein>